<dbReference type="CDD" id="cd00865">
    <property type="entry name" value="PEBP_bact_arch"/>
    <property type="match status" value="1"/>
</dbReference>
<comment type="caution">
    <text evidence="2">The sequence shown here is derived from an EMBL/GenBank/DDBJ whole genome shotgun (WGS) entry which is preliminary data.</text>
</comment>
<accession>A0A9X2YIN8</accession>
<reference evidence="2" key="2">
    <citation type="journal article" date="2022" name="BMC Genomics">
        <title>Comparative genome analysis of mycobacteria focusing on tRNA and non-coding RNA.</title>
        <authorList>
            <person name="Behra P.R.K."/>
            <person name="Pettersson B.M.F."/>
            <person name="Ramesh M."/>
            <person name="Das S."/>
            <person name="Dasgupta S."/>
            <person name="Kirsebom L.A."/>
        </authorList>
    </citation>
    <scope>NUCLEOTIDE SEQUENCE</scope>
    <source>
        <strain evidence="2">DSM 44838</strain>
    </source>
</reference>
<dbReference type="InterPro" id="IPR036610">
    <property type="entry name" value="PEBP-like_sf"/>
</dbReference>
<dbReference type="InterPro" id="IPR008914">
    <property type="entry name" value="PEBP"/>
</dbReference>
<dbReference type="InterPro" id="IPR005247">
    <property type="entry name" value="YbhB_YbcL/LppC-like"/>
</dbReference>
<evidence type="ECO:0000313" key="3">
    <source>
        <dbReference type="Proteomes" id="UP001141629"/>
    </source>
</evidence>
<dbReference type="Gene3D" id="3.90.280.10">
    <property type="entry name" value="PEBP-like"/>
    <property type="match status" value="1"/>
</dbReference>
<evidence type="ECO:0000256" key="1">
    <source>
        <dbReference type="ARBA" id="ARBA00007120"/>
    </source>
</evidence>
<proteinExistence type="inferred from homology"/>
<name>A0A9X2YIN8_9MYCO</name>
<protein>
    <submittedName>
        <fullName evidence="2">YbhB/YbcL family Raf kinase inhibitor-like protein</fullName>
    </submittedName>
</protein>
<dbReference type="Pfam" id="PF01161">
    <property type="entry name" value="PBP"/>
    <property type="match status" value="1"/>
</dbReference>
<dbReference type="AlphaFoldDB" id="A0A9X2YIN8"/>
<dbReference type="SUPFAM" id="SSF49777">
    <property type="entry name" value="PEBP-like"/>
    <property type="match status" value="1"/>
</dbReference>
<sequence length="172" mass="18404">MRPVRSSAQRSRLAQIETPLGLVVTSPSFADGAPIPRRHAGRGVGDDVSPALAWTGLPDATSTVVLIIEDDDVPLPRPLWHTVAVLGGSVVHLDEGALGPDASDVVFLKTPLGRRYSGPRPIPGHGVHHYRFHVFGLSTPLRPDTTGRTELLRDLRATATACGTLTGTYRRP</sequence>
<dbReference type="PANTHER" id="PTHR30289:SF1">
    <property type="entry name" value="PEBP (PHOSPHATIDYLETHANOLAMINE-BINDING PROTEIN) FAMILY PROTEIN"/>
    <property type="match status" value="1"/>
</dbReference>
<comment type="similarity">
    <text evidence="1">Belongs to the UPF0098 family.</text>
</comment>
<keyword evidence="3" id="KW-1185">Reference proteome</keyword>
<dbReference type="Proteomes" id="UP001141629">
    <property type="component" value="Unassembled WGS sequence"/>
</dbReference>
<evidence type="ECO:0000313" key="2">
    <source>
        <dbReference type="EMBL" id="MCV7419982.1"/>
    </source>
</evidence>
<gene>
    <name evidence="2" type="ORF">H7K45_05475</name>
</gene>
<organism evidence="2 3">
    <name type="scientific">Mycobacterium yunnanensis</name>
    <dbReference type="NCBI Taxonomy" id="368477"/>
    <lineage>
        <taxon>Bacteria</taxon>
        <taxon>Bacillati</taxon>
        <taxon>Actinomycetota</taxon>
        <taxon>Actinomycetes</taxon>
        <taxon>Mycobacteriales</taxon>
        <taxon>Mycobacteriaceae</taxon>
        <taxon>Mycobacterium</taxon>
    </lineage>
</organism>
<dbReference type="EMBL" id="JACKVK010000004">
    <property type="protein sequence ID" value="MCV7419982.1"/>
    <property type="molecule type" value="Genomic_DNA"/>
</dbReference>
<reference evidence="2" key="1">
    <citation type="submission" date="2020-07" db="EMBL/GenBank/DDBJ databases">
        <authorList>
            <person name="Pettersson B.M.F."/>
            <person name="Behra P.R.K."/>
            <person name="Ramesh M."/>
            <person name="Das S."/>
            <person name="Dasgupta S."/>
            <person name="Kirsebom L.A."/>
        </authorList>
    </citation>
    <scope>NUCLEOTIDE SEQUENCE</scope>
    <source>
        <strain evidence="2">DSM 44838</strain>
    </source>
</reference>
<dbReference type="PANTHER" id="PTHR30289">
    <property type="entry name" value="UNCHARACTERIZED PROTEIN YBCL-RELATED"/>
    <property type="match status" value="1"/>
</dbReference>